<keyword evidence="1" id="KW-0472">Membrane</keyword>
<organism evidence="2 3">
    <name type="scientific">bacterium (Candidatus Gribaldobacteria) CG10_big_fil_rev_8_21_14_0_10_41_12</name>
    <dbReference type="NCBI Taxonomy" id="2014277"/>
    <lineage>
        <taxon>Bacteria</taxon>
        <taxon>Candidatus Gribaldobacteria</taxon>
    </lineage>
</organism>
<protein>
    <submittedName>
        <fullName evidence="2">Uncharacterized protein</fullName>
    </submittedName>
</protein>
<evidence type="ECO:0000256" key="1">
    <source>
        <dbReference type="SAM" id="Phobius"/>
    </source>
</evidence>
<sequence>MTESSIRMTRSIFKLAKNKKRAILKVVVFFNCLIITGGDYDEKDFGKDFRGIPIRGVPGLLMFMMAIFAILYLVDRKGMKAFFDYEEETEW</sequence>
<reference evidence="3" key="1">
    <citation type="submission" date="2017-09" db="EMBL/GenBank/DDBJ databases">
        <title>Depth-based differentiation of microbial function through sediment-hosted aquifers and enrichment of novel symbionts in the deep terrestrial subsurface.</title>
        <authorList>
            <person name="Probst A.J."/>
            <person name="Ladd B."/>
            <person name="Jarett J.K."/>
            <person name="Geller-Mcgrath D.E."/>
            <person name="Sieber C.M.K."/>
            <person name="Emerson J.B."/>
            <person name="Anantharaman K."/>
            <person name="Thomas B.C."/>
            <person name="Malmstrom R."/>
            <person name="Stieglmeier M."/>
            <person name="Klingl A."/>
            <person name="Woyke T."/>
            <person name="Ryan C.M."/>
            <person name="Banfield J.F."/>
        </authorList>
    </citation>
    <scope>NUCLEOTIDE SEQUENCE [LARGE SCALE GENOMIC DNA]</scope>
</reference>
<feature type="transmembrane region" description="Helical" evidence="1">
    <location>
        <begin position="21"/>
        <end position="40"/>
    </location>
</feature>
<keyword evidence="1" id="KW-1133">Transmembrane helix</keyword>
<name>A0A2H0UX10_9BACT</name>
<proteinExistence type="predicted"/>
<evidence type="ECO:0000313" key="3">
    <source>
        <dbReference type="Proteomes" id="UP000228906"/>
    </source>
</evidence>
<gene>
    <name evidence="2" type="ORF">COU03_02385</name>
</gene>
<evidence type="ECO:0000313" key="2">
    <source>
        <dbReference type="EMBL" id="PIR91343.1"/>
    </source>
</evidence>
<accession>A0A2H0UX10</accession>
<comment type="caution">
    <text evidence="2">The sequence shown here is derived from an EMBL/GenBank/DDBJ whole genome shotgun (WGS) entry which is preliminary data.</text>
</comment>
<dbReference type="Proteomes" id="UP000228906">
    <property type="component" value="Unassembled WGS sequence"/>
</dbReference>
<dbReference type="EMBL" id="PFAV01000041">
    <property type="protein sequence ID" value="PIR91343.1"/>
    <property type="molecule type" value="Genomic_DNA"/>
</dbReference>
<feature type="transmembrane region" description="Helical" evidence="1">
    <location>
        <begin position="52"/>
        <end position="74"/>
    </location>
</feature>
<keyword evidence="1" id="KW-0812">Transmembrane</keyword>
<dbReference type="AlphaFoldDB" id="A0A2H0UX10"/>